<comment type="caution">
    <text evidence="2">The sequence shown here is derived from an EMBL/GenBank/DDBJ whole genome shotgun (WGS) entry which is preliminary data.</text>
</comment>
<dbReference type="AlphaFoldDB" id="A0A2V3VLP1"/>
<gene>
    <name evidence="2" type="ORF">C7451_1042</name>
</gene>
<evidence type="ECO:0000313" key="2">
    <source>
        <dbReference type="EMBL" id="PXW77509.1"/>
    </source>
</evidence>
<keyword evidence="3" id="KW-1185">Reference proteome</keyword>
<reference evidence="2 3" key="1">
    <citation type="submission" date="2018-05" db="EMBL/GenBank/DDBJ databases">
        <title>Genomic Encyclopedia of Type Strains, Phase IV (KMG-IV): sequencing the most valuable type-strain genomes for metagenomic binning, comparative biology and taxonomic classification.</title>
        <authorList>
            <person name="Goeker M."/>
        </authorList>
    </citation>
    <scope>NUCLEOTIDE SEQUENCE [LARGE SCALE GENOMIC DNA]</scope>
    <source>
        <strain evidence="2 3">DSM 3183</strain>
    </source>
</reference>
<dbReference type="EMBL" id="QJJM01000004">
    <property type="protein sequence ID" value="PXW77509.1"/>
    <property type="molecule type" value="Genomic_DNA"/>
</dbReference>
<dbReference type="Proteomes" id="UP000248014">
    <property type="component" value="Unassembled WGS sequence"/>
</dbReference>
<feature type="region of interest" description="Disordered" evidence="1">
    <location>
        <begin position="50"/>
        <end position="102"/>
    </location>
</feature>
<proteinExistence type="predicted"/>
<protein>
    <submittedName>
        <fullName evidence="2">Uncharacterized protein</fullName>
    </submittedName>
</protein>
<evidence type="ECO:0000313" key="3">
    <source>
        <dbReference type="Proteomes" id="UP000248014"/>
    </source>
</evidence>
<organism evidence="2 3">
    <name type="scientific">Blastomonas natatoria</name>
    <dbReference type="NCBI Taxonomy" id="34015"/>
    <lineage>
        <taxon>Bacteria</taxon>
        <taxon>Pseudomonadati</taxon>
        <taxon>Pseudomonadota</taxon>
        <taxon>Alphaproteobacteria</taxon>
        <taxon>Sphingomonadales</taxon>
        <taxon>Sphingomonadaceae</taxon>
        <taxon>Blastomonas</taxon>
    </lineage>
</organism>
<name>A0A2V3VLP1_9SPHN</name>
<sequence length="142" mass="15924">MDLNELFARQQVAAMKASASENGENQDRHFDKVRLYAEKIRKLQQRLRTSGRELQDNETTTVIIGADDSKPQNTGDVGPMPAPTTSSWENEGGALRHPVRPASVPSRITSRVMKQYFVGKYVYTDLQSALAEFARQRAQADI</sequence>
<dbReference type="OrthoDB" id="7406309at2"/>
<evidence type="ECO:0000256" key="1">
    <source>
        <dbReference type="SAM" id="MobiDB-lite"/>
    </source>
</evidence>
<accession>A0A2V3VLP1</accession>
<dbReference type="RefSeq" id="WP_110298023.1">
    <property type="nucleotide sequence ID" value="NZ_QJJM01000004.1"/>
</dbReference>